<dbReference type="InterPro" id="IPR045055">
    <property type="entry name" value="DNA2/NAM7-like"/>
</dbReference>
<keyword evidence="2" id="KW-0378">Hydrolase</keyword>
<keyword evidence="2" id="KW-0547">Nucleotide-binding</keyword>
<feature type="domain" description="RAP" evidence="1">
    <location>
        <begin position="775"/>
        <end position="841"/>
    </location>
</feature>
<organism evidence="2 3">
    <name type="scientific">Microcystis panniformis FACHB-1757</name>
    <dbReference type="NCBI Taxonomy" id="1638788"/>
    <lineage>
        <taxon>Bacteria</taxon>
        <taxon>Bacillati</taxon>
        <taxon>Cyanobacteriota</taxon>
        <taxon>Cyanophyceae</taxon>
        <taxon>Oscillatoriophycideae</taxon>
        <taxon>Chroococcales</taxon>
        <taxon>Microcystaceae</taxon>
        <taxon>Microcystis</taxon>
    </lineage>
</organism>
<dbReference type="PANTHER" id="PTHR10887">
    <property type="entry name" value="DNA2/NAM7 HELICASE FAMILY"/>
    <property type="match status" value="1"/>
</dbReference>
<dbReference type="RefSeq" id="WP_002757076.1">
    <property type="nucleotide sequence ID" value="NZ_CP011339.1"/>
</dbReference>
<dbReference type="Gene3D" id="3.40.50.300">
    <property type="entry name" value="P-loop containing nucleotide triphosphate hydrolases"/>
    <property type="match status" value="3"/>
</dbReference>
<dbReference type="InterPro" id="IPR041677">
    <property type="entry name" value="DNA2/NAM7_AAA_11"/>
</dbReference>
<dbReference type="AlphaFoldDB" id="A0A0K1S5B5"/>
<dbReference type="Pfam" id="PF08373">
    <property type="entry name" value="RAP"/>
    <property type="match status" value="1"/>
</dbReference>
<dbReference type="SUPFAM" id="SSF48334">
    <property type="entry name" value="DNA repair protein MutS, domain III"/>
    <property type="match status" value="1"/>
</dbReference>
<evidence type="ECO:0000313" key="3">
    <source>
        <dbReference type="Proteomes" id="UP000068167"/>
    </source>
</evidence>
<dbReference type="PATRIC" id="fig|1638788.3.peg.4444"/>
<accession>A0A0K1S5B5</accession>
<keyword evidence="2" id="KW-0067">ATP-binding</keyword>
<dbReference type="Proteomes" id="UP000068167">
    <property type="component" value="Chromosome"/>
</dbReference>
<gene>
    <name evidence="2" type="ORF">VL20_4410</name>
</gene>
<dbReference type="InterPro" id="IPR013584">
    <property type="entry name" value="RAP"/>
</dbReference>
<dbReference type="EMBL" id="CP011339">
    <property type="protein sequence ID" value="AKV69337.1"/>
    <property type="molecule type" value="Genomic_DNA"/>
</dbReference>
<reference evidence="2 3" key="1">
    <citation type="journal article" date="2016" name="Stand. Genomic Sci.">
        <title>Complete genome sequence and genomic characterization of Microcystis panniformis FACHB 1757 by third-generation sequencing.</title>
        <authorList>
            <person name="Zhang J.Y."/>
            <person name="Guan R."/>
            <person name="Zhang H.J."/>
            <person name="Li H."/>
            <person name="Xiao P."/>
            <person name="Yu G.L."/>
            <person name="Du L."/>
            <person name="Cao D.M."/>
            <person name="Zhu B.C."/>
            <person name="Li R.H."/>
            <person name="Lu Z.H."/>
        </authorList>
    </citation>
    <scope>NUCLEOTIDE SEQUENCE [LARGE SCALE GENOMIC DNA]</scope>
    <source>
        <strain evidence="2 3">FACHB-1757</strain>
    </source>
</reference>
<dbReference type="SMART" id="SM00952">
    <property type="entry name" value="RAP"/>
    <property type="match status" value="1"/>
</dbReference>
<dbReference type="InterPro" id="IPR041679">
    <property type="entry name" value="DNA2/NAM7-like_C"/>
</dbReference>
<keyword evidence="2" id="KW-0347">Helicase</keyword>
<dbReference type="Pfam" id="PF13086">
    <property type="entry name" value="AAA_11"/>
    <property type="match status" value="1"/>
</dbReference>
<evidence type="ECO:0000259" key="1">
    <source>
        <dbReference type="PROSITE" id="PS51286"/>
    </source>
</evidence>
<evidence type="ECO:0000313" key="2">
    <source>
        <dbReference type="EMBL" id="AKV69337.1"/>
    </source>
</evidence>
<dbReference type="InterPro" id="IPR047187">
    <property type="entry name" value="SF1_C_Upf1"/>
</dbReference>
<sequence length="849" mass="98831">MPFQNQVLKKLFKGILQNESVEFNSDLTECLSIDKAVAYLPLPLSDRQKDALYNAWRREISYIQGPPGTGKSYTIVAIMISALLLNKKVLFVSQKKAAIDVVRRKLEDFLGKNTVIYVGSESQERKQLQAYIEAKSSGVNAHNLLSHISKQKQELDSLHQEIIDLDQGLAKHRDQLKRALDTENEFYRANDLYLKERNHFADIFDRNYTKQLDLREEEIHESGKDWFIKNIDKLQKKLSSGNLKRKDFIYIRRFYKQCVDGLKADKTRFSRNELGQIPLYLELLFKVNSSYTESVSIRRRINPSLSQIRKVIQQQEQVLLDKKRQYIKQLIEYQFTRNLQQNQNVTDAFRKLLRWTNQTRVLEAMSRIDYNRLTSVFPLWAGEIKDIGQFLPFQNEIFDLVIVDEASQVNIAEIIPAFYRGRSFCVVGDDKQLGLNAAGLFSLNRKFERLIWNHCFAGLNQVISYEKAEGKDLIVSKSSILDFIINQDNYFTIPKVTLNEHFRSMPQLARFTSKTFYDDSLLIMTEVGKNVNKSCFEAVEVGGQRELTTKFVPEEIEELINKLSGLIRQNSYLQEPLSHHGFTIRNKPTIGVLSFLTQQRNAIRERLQEKFSDDEWKDYQLFVGTPEEFQGNEKNIIIITLGLDGTNNRWAKGHYENPNRFNVATSRAVNYTYLIYGGIPKTAHLLKEYLQNFGYPVNEGSLVEPVQQQTVLDNRLSWRFDESKVESEFEFKVLEYLKEFVQSHGSESLKIYNQVESCSKRLDFVIFNSLNEECCAIEVDGVHHFAEGGYTYSESHLSRIDILQRAGWKIVHVPYHKWYSKGWLCDRDEPDFLDTVSDLYRQLKSVLAI</sequence>
<dbReference type="InterPro" id="IPR027417">
    <property type="entry name" value="P-loop_NTPase"/>
</dbReference>
<proteinExistence type="predicted"/>
<dbReference type="GO" id="GO:0004386">
    <property type="term" value="F:helicase activity"/>
    <property type="evidence" value="ECO:0007669"/>
    <property type="project" value="UniProtKB-KW"/>
</dbReference>
<dbReference type="InterPro" id="IPR036187">
    <property type="entry name" value="DNA_mismatch_repair_MutS_sf"/>
</dbReference>
<dbReference type="KEGG" id="mpk:VL20_4410"/>
<dbReference type="PROSITE" id="PS51286">
    <property type="entry name" value="RAP"/>
    <property type="match status" value="1"/>
</dbReference>
<name>A0A0K1S5B5_9CHRO</name>
<keyword evidence="3" id="KW-1185">Reference proteome</keyword>
<dbReference type="CDD" id="cd18808">
    <property type="entry name" value="SF1_C_Upf1"/>
    <property type="match status" value="1"/>
</dbReference>
<dbReference type="Pfam" id="PF13087">
    <property type="entry name" value="AAA_12"/>
    <property type="match status" value="1"/>
</dbReference>
<protein>
    <submittedName>
        <fullName evidence="2">DNA helicase</fullName>
    </submittedName>
</protein>
<dbReference type="PANTHER" id="PTHR10887:SF495">
    <property type="entry name" value="HELICASE SENATAXIN ISOFORM X1-RELATED"/>
    <property type="match status" value="1"/>
</dbReference>
<dbReference type="SUPFAM" id="SSF52540">
    <property type="entry name" value="P-loop containing nucleoside triphosphate hydrolases"/>
    <property type="match status" value="1"/>
</dbReference>